<protein>
    <recommendedName>
        <fullName evidence="2">Papain-like cysteine peptidase</fullName>
    </recommendedName>
</protein>
<evidence type="ECO:0008006" key="2">
    <source>
        <dbReference type="Google" id="ProtNLM"/>
    </source>
</evidence>
<dbReference type="AlphaFoldDB" id="A0A6C0LE93"/>
<dbReference type="EMBL" id="MN740484">
    <property type="protein sequence ID" value="QHU29296.1"/>
    <property type="molecule type" value="Genomic_DNA"/>
</dbReference>
<dbReference type="InterPro" id="IPR014903">
    <property type="entry name" value="DUF1796"/>
</dbReference>
<reference evidence="1" key="1">
    <citation type="journal article" date="2020" name="Nature">
        <title>Giant virus diversity and host interactions through global metagenomics.</title>
        <authorList>
            <person name="Schulz F."/>
            <person name="Roux S."/>
            <person name="Paez-Espino D."/>
            <person name="Jungbluth S."/>
            <person name="Walsh D.A."/>
            <person name="Denef V.J."/>
            <person name="McMahon K.D."/>
            <person name="Konstantinidis K.T."/>
            <person name="Eloe-Fadrosh E.A."/>
            <person name="Kyrpides N.C."/>
            <person name="Woyke T."/>
        </authorList>
    </citation>
    <scope>NUCLEOTIDE SEQUENCE</scope>
    <source>
        <strain evidence="1">GVMAG-M-3300027804-47</strain>
    </source>
</reference>
<evidence type="ECO:0000313" key="1">
    <source>
        <dbReference type="EMBL" id="QHU29296.1"/>
    </source>
</evidence>
<proteinExistence type="predicted"/>
<organism evidence="1">
    <name type="scientific">viral metagenome</name>
    <dbReference type="NCBI Taxonomy" id="1070528"/>
    <lineage>
        <taxon>unclassified sequences</taxon>
        <taxon>metagenomes</taxon>
        <taxon>organismal metagenomes</taxon>
    </lineage>
</organism>
<accession>A0A6C0LE93</accession>
<name>A0A6C0LE93_9ZZZZ</name>
<dbReference type="Pfam" id="PF08795">
    <property type="entry name" value="DUF1796"/>
    <property type="match status" value="1"/>
</dbReference>
<sequence>MLFVSIGIDCDVANFLNKYNLRKVSLPFDWNVSYSGVSKCIENDFKNFTEPLSKERINTYDIYFHHDFLEDSKEPEEKEKFHRRCVRLMNLFDTAQNTGEYILFIRKGHLHYHHEEQNEKYKDITDDTEDAKRLDKVLRSKYPLLKYKIIVLLGCTTCFTKDTVCPDDDTPPTIDVYNNVSGKFEERLLNIVITEIREHS</sequence>